<evidence type="ECO:0000256" key="1">
    <source>
        <dbReference type="SAM" id="MobiDB-lite"/>
    </source>
</evidence>
<evidence type="ECO:0000313" key="2">
    <source>
        <dbReference type="Proteomes" id="UP000095283"/>
    </source>
</evidence>
<feature type="region of interest" description="Disordered" evidence="1">
    <location>
        <begin position="23"/>
        <end position="42"/>
    </location>
</feature>
<protein>
    <submittedName>
        <fullName evidence="3">BrnT family toxin</fullName>
    </submittedName>
</protein>
<accession>A0A1I7WLP4</accession>
<dbReference type="Proteomes" id="UP000095283">
    <property type="component" value="Unplaced"/>
</dbReference>
<evidence type="ECO:0000313" key="3">
    <source>
        <dbReference type="WBParaSite" id="Hba_06058"/>
    </source>
</evidence>
<keyword evidence="2" id="KW-1185">Reference proteome</keyword>
<proteinExistence type="predicted"/>
<sequence>MYRFVIEYGEELREALFQWKQSKERGDKETSVSVKDANNSEK</sequence>
<feature type="compositionally biased region" description="Polar residues" evidence="1">
    <location>
        <begin position="31"/>
        <end position="42"/>
    </location>
</feature>
<dbReference type="WBParaSite" id="Hba_06058">
    <property type="protein sequence ID" value="Hba_06058"/>
    <property type="gene ID" value="Hba_06058"/>
</dbReference>
<reference evidence="3" key="1">
    <citation type="submission" date="2016-11" db="UniProtKB">
        <authorList>
            <consortium name="WormBaseParasite"/>
        </authorList>
    </citation>
    <scope>IDENTIFICATION</scope>
</reference>
<name>A0A1I7WLP4_HETBA</name>
<organism evidence="2 3">
    <name type="scientific">Heterorhabditis bacteriophora</name>
    <name type="common">Entomopathogenic nematode worm</name>
    <dbReference type="NCBI Taxonomy" id="37862"/>
    <lineage>
        <taxon>Eukaryota</taxon>
        <taxon>Metazoa</taxon>
        <taxon>Ecdysozoa</taxon>
        <taxon>Nematoda</taxon>
        <taxon>Chromadorea</taxon>
        <taxon>Rhabditida</taxon>
        <taxon>Rhabditina</taxon>
        <taxon>Rhabditomorpha</taxon>
        <taxon>Strongyloidea</taxon>
        <taxon>Heterorhabditidae</taxon>
        <taxon>Heterorhabditis</taxon>
    </lineage>
</organism>
<dbReference type="AlphaFoldDB" id="A0A1I7WLP4"/>